<keyword evidence="3" id="KW-0378">Hydrolase</keyword>
<evidence type="ECO:0000313" key="3">
    <source>
        <dbReference type="EMBL" id="RLP74149.1"/>
    </source>
</evidence>
<reference evidence="3 4" key="1">
    <citation type="submission" date="2018-10" db="EMBL/GenBank/DDBJ databases">
        <authorList>
            <person name="Li J."/>
        </authorList>
    </citation>
    <scope>NUCLEOTIDE SEQUENCE [LARGE SCALE GENOMIC DNA]</scope>
    <source>
        <strain evidence="3 4">IF 016277</strain>
    </source>
</reference>
<keyword evidence="3" id="KW-0540">Nuclease</keyword>
<evidence type="ECO:0000313" key="4">
    <source>
        <dbReference type="Proteomes" id="UP000272503"/>
    </source>
</evidence>
<dbReference type="EMBL" id="RCUX01000012">
    <property type="protein sequence ID" value="RLP74149.1"/>
    <property type="molecule type" value="Genomic_DNA"/>
</dbReference>
<organism evidence="3 4">
    <name type="scientific">Mycetocola tolaasinivorans</name>
    <dbReference type="NCBI Taxonomy" id="76635"/>
    <lineage>
        <taxon>Bacteria</taxon>
        <taxon>Bacillati</taxon>
        <taxon>Actinomycetota</taxon>
        <taxon>Actinomycetes</taxon>
        <taxon>Micrococcales</taxon>
        <taxon>Microbacteriaceae</taxon>
        <taxon>Mycetocola</taxon>
    </lineage>
</organism>
<evidence type="ECO:0000256" key="1">
    <source>
        <dbReference type="SAM" id="Phobius"/>
    </source>
</evidence>
<keyword evidence="1" id="KW-0472">Membrane</keyword>
<feature type="transmembrane region" description="Helical" evidence="1">
    <location>
        <begin position="116"/>
        <end position="140"/>
    </location>
</feature>
<dbReference type="Proteomes" id="UP000272503">
    <property type="component" value="Unassembled WGS sequence"/>
</dbReference>
<dbReference type="SUPFAM" id="SSF52980">
    <property type="entry name" value="Restriction endonuclease-like"/>
    <property type="match status" value="1"/>
</dbReference>
<name>A0A3L7A1P9_9MICO</name>
<accession>A0A3L7A1P9</accession>
<dbReference type="Gene3D" id="3.40.1350.10">
    <property type="match status" value="1"/>
</dbReference>
<sequence length="349" mass="38143">MTGLTATIPIRKRRAPEAAATERAHRRLAQAGVDFALTMALSEFNGGLELARFERGAARQLAVNLTPGTITANAKVRKRRFIVWTLACVMGFLFVTGVIGMHIYQATQYDRTPSPFAWVGSASILLNAVVFFIWLGYFIALKWARSDQRDNQIAVFTEIAVSAARDAWVARMDEESERQVAESRAAHQRVLLADARRAEASALEAELLAIELELRRTFDPSIPTPAAQPYGVSHRGAEVWVAHWMQWLGEPDAVVTKFVGDGGIDVESKRYIAQVKNYSGSVSVAEVREFAGVASVDGRVPLFFTSGIYTAGALEFAERARLALLVYDVVDGTLSGVNVAGQAIRQAGL</sequence>
<comment type="caution">
    <text evidence="3">The sequence shown here is derived from an EMBL/GenBank/DDBJ whole genome shotgun (WGS) entry which is preliminary data.</text>
</comment>
<evidence type="ECO:0000259" key="2">
    <source>
        <dbReference type="Pfam" id="PF04471"/>
    </source>
</evidence>
<feature type="transmembrane region" description="Helical" evidence="1">
    <location>
        <begin position="81"/>
        <end position="104"/>
    </location>
</feature>
<dbReference type="GO" id="GO:0003677">
    <property type="term" value="F:DNA binding"/>
    <property type="evidence" value="ECO:0007669"/>
    <property type="project" value="InterPro"/>
</dbReference>
<proteinExistence type="predicted"/>
<dbReference type="GO" id="GO:0004519">
    <property type="term" value="F:endonuclease activity"/>
    <property type="evidence" value="ECO:0007669"/>
    <property type="project" value="UniProtKB-KW"/>
</dbReference>
<dbReference type="InterPro" id="IPR011856">
    <property type="entry name" value="tRNA_endonuc-like_dom_sf"/>
</dbReference>
<protein>
    <submittedName>
        <fullName evidence="3">Restriction endonuclease</fullName>
    </submittedName>
</protein>
<dbReference type="InterPro" id="IPR007560">
    <property type="entry name" value="Restrct_endonuc_IV_Mrr"/>
</dbReference>
<keyword evidence="4" id="KW-1185">Reference proteome</keyword>
<dbReference type="Pfam" id="PF04471">
    <property type="entry name" value="Mrr_cat"/>
    <property type="match status" value="1"/>
</dbReference>
<feature type="domain" description="Restriction endonuclease type IV Mrr" evidence="2">
    <location>
        <begin position="233"/>
        <end position="325"/>
    </location>
</feature>
<keyword evidence="1" id="KW-0812">Transmembrane</keyword>
<dbReference type="AlphaFoldDB" id="A0A3L7A1P9"/>
<dbReference type="InterPro" id="IPR011335">
    <property type="entry name" value="Restrct_endonuc-II-like"/>
</dbReference>
<keyword evidence="1" id="KW-1133">Transmembrane helix</keyword>
<dbReference type="GO" id="GO:0009307">
    <property type="term" value="P:DNA restriction-modification system"/>
    <property type="evidence" value="ECO:0007669"/>
    <property type="project" value="InterPro"/>
</dbReference>
<keyword evidence="3" id="KW-0255">Endonuclease</keyword>
<gene>
    <name evidence="3" type="ORF">D9V32_14000</name>
</gene>